<evidence type="ECO:0000256" key="5">
    <source>
        <dbReference type="PROSITE-ProRule" id="PRU00176"/>
    </source>
</evidence>
<dbReference type="EMBL" id="JAVRRG010000014">
    <property type="protein sequence ID" value="KAK5098506.1"/>
    <property type="molecule type" value="Genomic_DNA"/>
</dbReference>
<dbReference type="Proteomes" id="UP001345013">
    <property type="component" value="Unassembled WGS sequence"/>
</dbReference>
<feature type="compositionally biased region" description="Basic and acidic residues" evidence="6">
    <location>
        <begin position="128"/>
        <end position="140"/>
    </location>
</feature>
<keyword evidence="4" id="KW-0539">Nucleus</keyword>
<feature type="region of interest" description="Disordered" evidence="6">
    <location>
        <begin position="279"/>
        <end position="310"/>
    </location>
</feature>
<feature type="compositionally biased region" description="Basic residues" evidence="6">
    <location>
        <begin position="758"/>
        <end position="771"/>
    </location>
</feature>
<evidence type="ECO:0000256" key="3">
    <source>
        <dbReference type="ARBA" id="ARBA00022884"/>
    </source>
</evidence>
<dbReference type="InterPro" id="IPR051945">
    <property type="entry name" value="RRM_MRD1_RNA_proc_ribogen"/>
</dbReference>
<comment type="caution">
    <text evidence="8">The sequence shown here is derived from an EMBL/GenBank/DDBJ whole genome shotgun (WGS) entry which is preliminary data.</text>
</comment>
<feature type="domain" description="RRM" evidence="7">
    <location>
        <begin position="337"/>
        <end position="444"/>
    </location>
</feature>
<feature type="region of interest" description="Disordered" evidence="6">
    <location>
        <begin position="236"/>
        <end position="266"/>
    </location>
</feature>
<feature type="region of interest" description="Disordered" evidence="6">
    <location>
        <begin position="550"/>
        <end position="579"/>
    </location>
</feature>
<evidence type="ECO:0000256" key="2">
    <source>
        <dbReference type="ARBA" id="ARBA00022737"/>
    </source>
</evidence>
<dbReference type="InterPro" id="IPR034808">
    <property type="entry name" value="Nop4p_RRM3"/>
</dbReference>
<dbReference type="CDD" id="cd12677">
    <property type="entry name" value="RRM4_Nop4p"/>
    <property type="match status" value="1"/>
</dbReference>
<dbReference type="PANTHER" id="PTHR48039">
    <property type="entry name" value="RNA-BINDING MOTIF PROTEIN 14B"/>
    <property type="match status" value="1"/>
</dbReference>
<dbReference type="InterPro" id="IPR035979">
    <property type="entry name" value="RBD_domain_sf"/>
</dbReference>
<feature type="region of interest" description="Disordered" evidence="6">
    <location>
        <begin position="1"/>
        <end position="29"/>
    </location>
</feature>
<evidence type="ECO:0000259" key="7">
    <source>
        <dbReference type="PROSITE" id="PS50102"/>
    </source>
</evidence>
<keyword evidence="3 5" id="KW-0694">RNA-binding</keyword>
<feature type="compositionally biased region" description="Polar residues" evidence="6">
    <location>
        <begin position="12"/>
        <end position="26"/>
    </location>
</feature>
<dbReference type="CDD" id="cd12676">
    <property type="entry name" value="RRM3_Nop4p"/>
    <property type="match status" value="1"/>
</dbReference>
<dbReference type="Gene3D" id="3.30.70.330">
    <property type="match status" value="4"/>
</dbReference>
<dbReference type="PANTHER" id="PTHR48039:SF5">
    <property type="entry name" value="RNA-BINDING PROTEIN 28"/>
    <property type="match status" value="1"/>
</dbReference>
<feature type="compositionally biased region" description="Polar residues" evidence="6">
    <location>
        <begin position="411"/>
        <end position="425"/>
    </location>
</feature>
<dbReference type="SUPFAM" id="SSF54928">
    <property type="entry name" value="RNA-binding domain, RBD"/>
    <property type="match status" value="4"/>
</dbReference>
<keyword evidence="9" id="KW-1185">Reference proteome</keyword>
<organism evidence="8 9">
    <name type="scientific">Lithohypha guttulata</name>
    <dbReference type="NCBI Taxonomy" id="1690604"/>
    <lineage>
        <taxon>Eukaryota</taxon>
        <taxon>Fungi</taxon>
        <taxon>Dikarya</taxon>
        <taxon>Ascomycota</taxon>
        <taxon>Pezizomycotina</taxon>
        <taxon>Eurotiomycetes</taxon>
        <taxon>Chaetothyriomycetidae</taxon>
        <taxon>Chaetothyriales</taxon>
        <taxon>Trichomeriaceae</taxon>
        <taxon>Lithohypha</taxon>
    </lineage>
</organism>
<feature type="domain" description="RRM" evidence="7">
    <location>
        <begin position="518"/>
        <end position="663"/>
    </location>
</feature>
<feature type="region of interest" description="Disordered" evidence="6">
    <location>
        <begin position="109"/>
        <end position="146"/>
    </location>
</feature>
<feature type="compositionally biased region" description="Basic and acidic residues" evidence="6">
    <location>
        <begin position="695"/>
        <end position="720"/>
    </location>
</feature>
<accession>A0ABR0KJV6</accession>
<evidence type="ECO:0000256" key="4">
    <source>
        <dbReference type="ARBA" id="ARBA00023242"/>
    </source>
</evidence>
<feature type="compositionally biased region" description="Polar residues" evidence="6">
    <location>
        <begin position="279"/>
        <end position="293"/>
    </location>
</feature>
<evidence type="ECO:0000256" key="6">
    <source>
        <dbReference type="SAM" id="MobiDB-lite"/>
    </source>
</evidence>
<dbReference type="SMART" id="SM00360">
    <property type="entry name" value="RRM"/>
    <property type="match status" value="3"/>
</dbReference>
<feature type="region of interest" description="Disordered" evidence="6">
    <location>
        <begin position="668"/>
        <end position="771"/>
    </location>
</feature>
<keyword evidence="2" id="KW-0677">Repeat</keyword>
<sequence>MEPATKRRKLSQESNGAVTEQEQAATVQDKRQSLFVRSLPASVTKERLIEHFSQSYPLKHATVVLDPQTKIPRGFGFVTFTDAADAQAALAEFNNSVLDGRKIKVEPAEARHREVDDSIGGRAHSKNTKGEELRAKREQQQQDNQPPKLIIRNLPWSIKTPENLTKLFLSYGKVKHAVVPKLPGEKGQAGFGIVMLRGKKNAERALEGVNGKVVDGRTLVVDWAVDKETWQKVQQQGGEQEKLVSEQPAADGTVVGVANDADGSSEDEMDEIGVLLDGGQTSTEAAGGTTSEASGIEDGDEAEAEDEDDADLDASTISSLAASDAPTSKSEFNTENTTVFIRNIPYDTDDESLSAHFQTHFGPTRYARVVYDHETERPRGTAFVCFRHEADAKECVKGCPKQDSTLDSRNHKSQAPSLLQNTNLDPSGKYTLDGRLLHVTRALPKNEADRRATDSATTRFAKQQSDKRRLYLLSEGTVSPGTTLYNQLSKTELDIRESSAKQRQKLVKTNPNLGLSLTRLSIRNLPRWIDGRALKALAREAIVGFASDVKSGHRSPVSKEELARDGEAGRQAEAQRKAAGKGVVKQAKIVYESEMSGGKVAEGKGGRSRGYGFVEYWGHRSALMGLRWLNGHLVKRPKGEDAKGKDLDDDGRGKRLIVEFAIENAQVVQRRDERERRDKQRRFQDKEEDGQNDGQKNDGRIDGKYNKRKREAKDEGERFNGKAKKQQKTGPPKVESAPQQEHDQDAKNKVAARNRIIAQKRQKRRTRKGRA</sequence>
<protein>
    <submittedName>
        <fullName evidence="8">RNA recognition motif-containing protein</fullName>
    </submittedName>
</protein>
<feature type="region of interest" description="Disordered" evidence="6">
    <location>
        <begin position="399"/>
        <end position="425"/>
    </location>
</feature>
<evidence type="ECO:0000313" key="8">
    <source>
        <dbReference type="EMBL" id="KAK5098506.1"/>
    </source>
</evidence>
<feature type="compositionally biased region" description="Basic and acidic residues" evidence="6">
    <location>
        <begin position="669"/>
        <end position="685"/>
    </location>
</feature>
<feature type="domain" description="RRM" evidence="7">
    <location>
        <begin position="147"/>
        <end position="226"/>
    </location>
</feature>
<name>A0ABR0KJV6_9EURO</name>
<comment type="subcellular location">
    <subcellularLocation>
        <location evidence="1">Nucleus</location>
    </subcellularLocation>
</comment>
<gene>
    <name evidence="8" type="primary">NOP4</name>
    <name evidence="8" type="ORF">LTR24_001825</name>
</gene>
<dbReference type="PROSITE" id="PS50102">
    <property type="entry name" value="RRM"/>
    <property type="match status" value="4"/>
</dbReference>
<dbReference type="InterPro" id="IPR012677">
    <property type="entry name" value="Nucleotide-bd_a/b_plait_sf"/>
</dbReference>
<proteinExistence type="predicted"/>
<evidence type="ECO:0000256" key="1">
    <source>
        <dbReference type="ARBA" id="ARBA00004123"/>
    </source>
</evidence>
<dbReference type="Pfam" id="PF00076">
    <property type="entry name" value="RRM_1"/>
    <property type="match status" value="3"/>
</dbReference>
<feature type="compositionally biased region" description="Acidic residues" evidence="6">
    <location>
        <begin position="295"/>
        <end position="310"/>
    </location>
</feature>
<reference evidence="8 9" key="1">
    <citation type="submission" date="2023-08" db="EMBL/GenBank/DDBJ databases">
        <title>Black Yeasts Isolated from many extreme environments.</title>
        <authorList>
            <person name="Coleine C."/>
            <person name="Stajich J.E."/>
            <person name="Selbmann L."/>
        </authorList>
    </citation>
    <scope>NUCLEOTIDE SEQUENCE [LARGE SCALE GENOMIC DNA]</scope>
    <source>
        <strain evidence="8 9">CCFEE 5885</strain>
    </source>
</reference>
<feature type="compositionally biased region" description="Basic and acidic residues" evidence="6">
    <location>
        <begin position="557"/>
        <end position="576"/>
    </location>
</feature>
<dbReference type="InterPro" id="IPR034809">
    <property type="entry name" value="Nop4_RRM4"/>
</dbReference>
<dbReference type="InterPro" id="IPR000504">
    <property type="entry name" value="RRM_dom"/>
</dbReference>
<evidence type="ECO:0000313" key="9">
    <source>
        <dbReference type="Proteomes" id="UP001345013"/>
    </source>
</evidence>
<feature type="domain" description="RRM" evidence="7">
    <location>
        <begin position="32"/>
        <end position="110"/>
    </location>
</feature>